<dbReference type="WBParaSite" id="Gr19_v10_g3577.t1">
    <property type="protein sequence ID" value="Gr19_v10_g3577.t1"/>
    <property type="gene ID" value="Gr19_v10_g3577"/>
</dbReference>
<dbReference type="Proteomes" id="UP000887572">
    <property type="component" value="Unplaced"/>
</dbReference>
<name>A0A914HQ05_GLORO</name>
<sequence length="151" mass="17790">MLLFISHTQHFIAKAWQIIVYPKAKSLLLKAKKSMINFKPHKCELQWARHAQLLSPKTSRMAFIIVSKWLFLQCANDENELIDLSELKFQTLNPCIFVRPLHRKRNSIQYFNLNCFITRHQVPKISVSAFDSSFKILGQTPKSQHNDYFKQ</sequence>
<evidence type="ECO:0000313" key="1">
    <source>
        <dbReference type="Proteomes" id="UP000887572"/>
    </source>
</evidence>
<protein>
    <submittedName>
        <fullName evidence="2">Uncharacterized protein</fullName>
    </submittedName>
</protein>
<evidence type="ECO:0000313" key="2">
    <source>
        <dbReference type="WBParaSite" id="Gr19_v10_g3577.t1"/>
    </source>
</evidence>
<organism evidence="1 2">
    <name type="scientific">Globodera rostochiensis</name>
    <name type="common">Golden nematode worm</name>
    <name type="synonym">Heterodera rostochiensis</name>
    <dbReference type="NCBI Taxonomy" id="31243"/>
    <lineage>
        <taxon>Eukaryota</taxon>
        <taxon>Metazoa</taxon>
        <taxon>Ecdysozoa</taxon>
        <taxon>Nematoda</taxon>
        <taxon>Chromadorea</taxon>
        <taxon>Rhabditida</taxon>
        <taxon>Tylenchina</taxon>
        <taxon>Tylenchomorpha</taxon>
        <taxon>Tylenchoidea</taxon>
        <taxon>Heteroderidae</taxon>
        <taxon>Heteroderinae</taxon>
        <taxon>Globodera</taxon>
    </lineage>
</organism>
<reference evidence="2" key="1">
    <citation type="submission" date="2022-11" db="UniProtKB">
        <authorList>
            <consortium name="WormBaseParasite"/>
        </authorList>
    </citation>
    <scope>IDENTIFICATION</scope>
</reference>
<keyword evidence="1" id="KW-1185">Reference proteome</keyword>
<accession>A0A914HQ05</accession>
<dbReference type="AlphaFoldDB" id="A0A914HQ05"/>
<proteinExistence type="predicted"/>